<protein>
    <submittedName>
        <fullName evidence="2">Uncharacterized protein</fullName>
    </submittedName>
</protein>
<proteinExistence type="predicted"/>
<gene>
    <name evidence="2" type="ORF">CSOJ01_10584</name>
</gene>
<dbReference type="AlphaFoldDB" id="A0A8H6MP26"/>
<evidence type="ECO:0000256" key="1">
    <source>
        <dbReference type="SAM" id="MobiDB-lite"/>
    </source>
</evidence>
<evidence type="ECO:0000313" key="3">
    <source>
        <dbReference type="Proteomes" id="UP000652219"/>
    </source>
</evidence>
<organism evidence="2 3">
    <name type="scientific">Colletotrichum sojae</name>
    <dbReference type="NCBI Taxonomy" id="2175907"/>
    <lineage>
        <taxon>Eukaryota</taxon>
        <taxon>Fungi</taxon>
        <taxon>Dikarya</taxon>
        <taxon>Ascomycota</taxon>
        <taxon>Pezizomycotina</taxon>
        <taxon>Sordariomycetes</taxon>
        <taxon>Hypocreomycetidae</taxon>
        <taxon>Glomerellales</taxon>
        <taxon>Glomerellaceae</taxon>
        <taxon>Colletotrichum</taxon>
        <taxon>Colletotrichum orchidearum species complex</taxon>
    </lineage>
</organism>
<keyword evidence="3" id="KW-1185">Reference proteome</keyword>
<feature type="region of interest" description="Disordered" evidence="1">
    <location>
        <begin position="1"/>
        <end position="36"/>
    </location>
</feature>
<reference evidence="2 3" key="1">
    <citation type="journal article" date="2020" name="Phytopathology">
        <title>Genome Sequence Resources of Colletotrichum truncatum, C. plurivorum, C. musicola, and C. sojae: Four Species Pathogenic to Soybean (Glycine max).</title>
        <authorList>
            <person name="Rogerio F."/>
            <person name="Boufleur T.R."/>
            <person name="Ciampi-Guillardi M."/>
            <person name="Sukno S.A."/>
            <person name="Thon M.R."/>
            <person name="Massola Junior N.S."/>
            <person name="Baroncelli R."/>
        </authorList>
    </citation>
    <scope>NUCLEOTIDE SEQUENCE [LARGE SCALE GENOMIC DNA]</scope>
    <source>
        <strain evidence="2 3">LFN0009</strain>
    </source>
</reference>
<sequence>MAGATSMARAQDPLRDPHALLTPSSGSAQARLRPGSGWLREAQEGTWLLPHNTPSELPSTAACWLHSSSGQQGHNSRDLCQPTPRLEENVAFPTSSRRGLVLAKSLGQSVTGDFSRQRARGLKLSGVILGANVAATSMAHFRIA</sequence>
<dbReference type="EMBL" id="WIGN01000224">
    <property type="protein sequence ID" value="KAF6803912.1"/>
    <property type="molecule type" value="Genomic_DNA"/>
</dbReference>
<comment type="caution">
    <text evidence="2">The sequence shown here is derived from an EMBL/GenBank/DDBJ whole genome shotgun (WGS) entry which is preliminary data.</text>
</comment>
<accession>A0A8H6MP26</accession>
<evidence type="ECO:0000313" key="2">
    <source>
        <dbReference type="EMBL" id="KAF6803912.1"/>
    </source>
</evidence>
<dbReference type="Proteomes" id="UP000652219">
    <property type="component" value="Unassembled WGS sequence"/>
</dbReference>
<name>A0A8H6MP26_9PEZI</name>